<gene>
    <name evidence="1" type="ORF">METZ01_LOCUS205444</name>
</gene>
<dbReference type="Pfam" id="PF13759">
    <property type="entry name" value="2OG-FeII_Oxy_5"/>
    <property type="match status" value="1"/>
</dbReference>
<dbReference type="EMBL" id="UINC01045618">
    <property type="protein sequence ID" value="SVB52590.1"/>
    <property type="molecule type" value="Genomic_DNA"/>
</dbReference>
<dbReference type="InterPro" id="IPR012668">
    <property type="entry name" value="CHP02466"/>
</dbReference>
<evidence type="ECO:0000313" key="1">
    <source>
        <dbReference type="EMBL" id="SVB52590.1"/>
    </source>
</evidence>
<evidence type="ECO:0008006" key="2">
    <source>
        <dbReference type="Google" id="ProtNLM"/>
    </source>
</evidence>
<name>A0A382EPD3_9ZZZZ</name>
<proteinExistence type="predicted"/>
<accession>A0A382EPD3</accession>
<dbReference type="AlphaFoldDB" id="A0A382EPD3"/>
<dbReference type="Gene3D" id="2.60.120.620">
    <property type="entry name" value="q2cbj1_9rhob like domain"/>
    <property type="match status" value="1"/>
</dbReference>
<protein>
    <recommendedName>
        <fullName evidence="2">Prolyl 4-hydroxylase alpha subunit Fe(2+) 2OG dioxygenase domain-containing protein</fullName>
    </recommendedName>
</protein>
<organism evidence="1">
    <name type="scientific">marine metagenome</name>
    <dbReference type="NCBI Taxonomy" id="408172"/>
    <lineage>
        <taxon>unclassified sequences</taxon>
        <taxon>metagenomes</taxon>
        <taxon>ecological metagenomes</taxon>
    </lineage>
</organism>
<dbReference type="NCBIfam" id="TIGR02466">
    <property type="entry name" value="TIGR02466 family protein"/>
    <property type="match status" value="1"/>
</dbReference>
<sequence>MLTFGINKLAEDYEFEKLNLDLVAKISSLWFNINHSGTFNEMHNHGTAGYSGVFYIQKNENQGDIMFEDIRRESKLWMVPNAFFKNDTWIREKLFGSKEIDARTGDVLMFPSWVDHLVDMNRTPELRISISFNFNWYEK</sequence>
<dbReference type="SUPFAM" id="SSF51197">
    <property type="entry name" value="Clavaminate synthase-like"/>
    <property type="match status" value="1"/>
</dbReference>
<reference evidence="1" key="1">
    <citation type="submission" date="2018-05" db="EMBL/GenBank/DDBJ databases">
        <authorList>
            <person name="Lanie J.A."/>
            <person name="Ng W.-L."/>
            <person name="Kazmierczak K.M."/>
            <person name="Andrzejewski T.M."/>
            <person name="Davidsen T.M."/>
            <person name="Wayne K.J."/>
            <person name="Tettelin H."/>
            <person name="Glass J.I."/>
            <person name="Rusch D."/>
            <person name="Podicherti R."/>
            <person name="Tsui H.-C.T."/>
            <person name="Winkler M.E."/>
        </authorList>
    </citation>
    <scope>NUCLEOTIDE SEQUENCE</scope>
</reference>